<dbReference type="GO" id="GO:0016616">
    <property type="term" value="F:oxidoreductase activity, acting on the CH-OH group of donors, NAD or NADP as acceptor"/>
    <property type="evidence" value="ECO:0007669"/>
    <property type="project" value="TreeGrafter"/>
</dbReference>
<comment type="similarity">
    <text evidence="1 3">Belongs to the short-chain dehydrogenases/reductases (SDR) family.</text>
</comment>
<evidence type="ECO:0000313" key="5">
    <source>
        <dbReference type="Proteomes" id="UP000829685"/>
    </source>
</evidence>
<keyword evidence="2" id="KW-0560">Oxidoreductase</keyword>
<dbReference type="PANTHER" id="PTHR44229:SF4">
    <property type="entry name" value="15-HYDROXYPROSTAGLANDIN DEHYDROGENASE [NAD(+)]"/>
    <property type="match status" value="1"/>
</dbReference>
<dbReference type="Proteomes" id="UP000829685">
    <property type="component" value="Unassembled WGS sequence"/>
</dbReference>
<reference evidence="4" key="1">
    <citation type="submission" date="2021-03" db="EMBL/GenBank/DDBJ databases">
        <title>Revisited historic fungal species revealed as producer of novel bioactive compounds through whole genome sequencing and comparative genomics.</title>
        <authorList>
            <person name="Vignolle G.A."/>
            <person name="Hochenegger N."/>
            <person name="Mach R.L."/>
            <person name="Mach-Aigner A.R."/>
            <person name="Javad Rahimi M."/>
            <person name="Salim K.A."/>
            <person name="Chan C.M."/>
            <person name="Lim L.B.L."/>
            <person name="Cai F."/>
            <person name="Druzhinina I.S."/>
            <person name="U'Ren J.M."/>
            <person name="Derntl C."/>
        </authorList>
    </citation>
    <scope>NUCLEOTIDE SEQUENCE</scope>
    <source>
        <strain evidence="4">TUCIM 5799</strain>
    </source>
</reference>
<dbReference type="InterPro" id="IPR036291">
    <property type="entry name" value="NAD(P)-bd_dom_sf"/>
</dbReference>
<proteinExistence type="inferred from homology"/>
<dbReference type="PANTHER" id="PTHR44229">
    <property type="entry name" value="15-HYDROXYPROSTAGLANDIN DEHYDROGENASE [NAD(+)]"/>
    <property type="match status" value="1"/>
</dbReference>
<evidence type="ECO:0000256" key="1">
    <source>
        <dbReference type="ARBA" id="ARBA00006484"/>
    </source>
</evidence>
<dbReference type="Pfam" id="PF00106">
    <property type="entry name" value="adh_short"/>
    <property type="match status" value="1"/>
</dbReference>
<dbReference type="PRINTS" id="PR00081">
    <property type="entry name" value="GDHRDH"/>
</dbReference>
<comment type="caution">
    <text evidence="4">The sequence shown here is derived from an EMBL/GenBank/DDBJ whole genome shotgun (WGS) entry which is preliminary data.</text>
</comment>
<dbReference type="SUPFAM" id="SSF51735">
    <property type="entry name" value="NAD(P)-binding Rossmann-fold domains"/>
    <property type="match status" value="1"/>
</dbReference>
<evidence type="ECO:0000256" key="3">
    <source>
        <dbReference type="RuleBase" id="RU000363"/>
    </source>
</evidence>
<dbReference type="AlphaFoldDB" id="A0A9Q0AUA0"/>
<evidence type="ECO:0000313" key="4">
    <source>
        <dbReference type="EMBL" id="KAI1878950.1"/>
    </source>
</evidence>
<evidence type="ECO:0000256" key="2">
    <source>
        <dbReference type="ARBA" id="ARBA00023002"/>
    </source>
</evidence>
<accession>A0A9Q0AUA0</accession>
<dbReference type="InterPro" id="IPR002347">
    <property type="entry name" value="SDR_fam"/>
</dbReference>
<protein>
    <submittedName>
        <fullName evidence="4">Uncharacterized protein</fullName>
    </submittedName>
</protein>
<dbReference type="Gene3D" id="3.40.50.720">
    <property type="entry name" value="NAD(P)-binding Rossmann-like Domain"/>
    <property type="match status" value="1"/>
</dbReference>
<keyword evidence="5" id="KW-1185">Reference proteome</keyword>
<dbReference type="EMBL" id="JAFIMR010000005">
    <property type="protein sequence ID" value="KAI1878950.1"/>
    <property type="molecule type" value="Genomic_DNA"/>
</dbReference>
<gene>
    <name evidence="4" type="ORF">JX265_003127</name>
</gene>
<sequence>MVPNVALNPGLLAEAASKTVIITGGANGIGAATTRLYNTQGANIVVADLAPCRKAADELIRSLPNPPRAVFIPTDILDWAQMTNLFKEALRRFGSIDIVVANAGIMETSPVLDENAVDENGDLLESTEGFRVIDINLKGTLNTLRLALHYMRSSPEKSAGGSIVLVASTSGYFGGTGVAGYVASKHGVVGLLRSSQQAAHKANVRVNAIAPFVTPTYITASYVDKWREAGYVANTPEGVAAAIAQISLDTTRKGNSIMISGNIVREVEMTRAALMGSWLGEDLVELMAVSGKFFEELGGYPLPKKRAQDEDI</sequence>
<dbReference type="PRINTS" id="PR00080">
    <property type="entry name" value="SDRFAMILY"/>
</dbReference>
<name>A0A9Q0AUA0_9PEZI</name>
<dbReference type="GO" id="GO:0005737">
    <property type="term" value="C:cytoplasm"/>
    <property type="evidence" value="ECO:0007669"/>
    <property type="project" value="TreeGrafter"/>
</dbReference>
<organism evidence="4 5">
    <name type="scientific">Neoarthrinium moseri</name>
    <dbReference type="NCBI Taxonomy" id="1658444"/>
    <lineage>
        <taxon>Eukaryota</taxon>
        <taxon>Fungi</taxon>
        <taxon>Dikarya</taxon>
        <taxon>Ascomycota</taxon>
        <taxon>Pezizomycotina</taxon>
        <taxon>Sordariomycetes</taxon>
        <taxon>Xylariomycetidae</taxon>
        <taxon>Amphisphaeriales</taxon>
        <taxon>Apiosporaceae</taxon>
        <taxon>Neoarthrinium</taxon>
    </lineage>
</organism>